<evidence type="ECO:0000313" key="1">
    <source>
        <dbReference type="EMBL" id="AGR46946.1"/>
    </source>
</evidence>
<organism evidence="1 2">
    <name type="scientific">Bacillus phage Shanette</name>
    <dbReference type="NCBI Taxonomy" id="1296656"/>
    <lineage>
        <taxon>Viruses</taxon>
        <taxon>Duplodnaviria</taxon>
        <taxon>Heunggongvirae</taxon>
        <taxon>Uroviricota</taxon>
        <taxon>Caudoviricetes</taxon>
        <taxon>Herelleviridae</taxon>
        <taxon>Spounavirinae</taxon>
        <taxon>Siminovitchvirus</taxon>
        <taxon>Siminovitchvirus shanette</taxon>
    </lineage>
</organism>
<dbReference type="EMBL" id="KC595513">
    <property type="protein sequence ID" value="AGR46946.1"/>
    <property type="molecule type" value="Genomic_DNA"/>
</dbReference>
<reference evidence="1 2" key="1">
    <citation type="journal article" date="2014" name="Genome Announc.">
        <title>Genome Sequences of Three Novel Bacillus cereus Bacteriophages.</title>
        <authorList>
            <person name="Grose J.H."/>
            <person name="Jensen J.D."/>
            <person name="Merrill B.D."/>
            <person name="Fisher J.N."/>
            <person name="Burnett S.H."/>
            <person name="Breakwell D.P."/>
        </authorList>
    </citation>
    <scope>NUCLEOTIDE SEQUENCE [LARGE SCALE GENOMIC DNA]</scope>
</reference>
<sequence length="50" mass="5819">MRVVMVLLGLFLIIFGMWAAIDSAYEKGYNDGRAHMFNVLGEHYHFVEKK</sequence>
<proteinExistence type="predicted"/>
<protein>
    <submittedName>
        <fullName evidence="1">Uncharacterized protein</fullName>
    </submittedName>
</protein>
<dbReference type="RefSeq" id="YP_009216043.1">
    <property type="nucleotide sequence ID" value="NC_028983.1"/>
</dbReference>
<evidence type="ECO:0000313" key="2">
    <source>
        <dbReference type="Proteomes" id="UP000015093"/>
    </source>
</evidence>
<keyword evidence="2" id="KW-1185">Reference proteome</keyword>
<dbReference type="Proteomes" id="UP000015093">
    <property type="component" value="Segment"/>
</dbReference>
<dbReference type="KEGG" id="vg:26642388"/>
<dbReference type="GeneID" id="26642388"/>
<accession>S5M4X8</accession>
<name>S5M4X8_9CAUD</name>
<gene>
    <name evidence="1" type="ORF">SHANETTE_45</name>
</gene>